<dbReference type="SUPFAM" id="SSF48179">
    <property type="entry name" value="6-phosphogluconate dehydrogenase C-terminal domain-like"/>
    <property type="match status" value="1"/>
</dbReference>
<dbReference type="SUPFAM" id="SSF51735">
    <property type="entry name" value="NAD(P)-binding Rossmann-fold domains"/>
    <property type="match status" value="1"/>
</dbReference>
<feature type="binding site" description="in other chain" evidence="14">
    <location>
        <position position="197"/>
    </location>
    <ligand>
        <name>substrate</name>
        <note>ligand shared between dimeric partners</note>
    </ligand>
</feature>
<dbReference type="Gene3D" id="3.40.50.720">
    <property type="entry name" value="NAD(P)-binding Rossmann-like Domain"/>
    <property type="match status" value="1"/>
</dbReference>
<dbReference type="InterPro" id="IPR008927">
    <property type="entry name" value="6-PGluconate_DH-like_C_sf"/>
</dbReference>
<feature type="binding site" description="in other chain" evidence="14">
    <location>
        <position position="295"/>
    </location>
    <ligand>
        <name>substrate</name>
        <note>ligand shared between dimeric partners</note>
    </ligand>
</feature>
<dbReference type="Gene3D" id="1.10.1040.10">
    <property type="entry name" value="N-(1-d-carboxylethyl)-l-norvaline Dehydrogenase, domain 2"/>
    <property type="match status" value="1"/>
</dbReference>
<dbReference type="SMART" id="SM01350">
    <property type="entry name" value="6PGD"/>
    <property type="match status" value="1"/>
</dbReference>
<organism evidence="17 18">
    <name type="scientific">Chrysophaeum taylorii</name>
    <dbReference type="NCBI Taxonomy" id="2483200"/>
    <lineage>
        <taxon>Eukaryota</taxon>
        <taxon>Sar</taxon>
        <taxon>Stramenopiles</taxon>
        <taxon>Ochrophyta</taxon>
        <taxon>Pelagophyceae</taxon>
        <taxon>Pelagomonadales</taxon>
        <taxon>Pelagomonadaceae</taxon>
        <taxon>Chrysophaeum</taxon>
    </lineage>
</organism>
<keyword evidence="7 12" id="KW-0521">NADP</keyword>
<feature type="binding site" description="in other chain" evidence="14">
    <location>
        <position position="268"/>
    </location>
    <ligand>
        <name>substrate</name>
        <note>ligand shared between dimeric partners</note>
    </ligand>
</feature>
<feature type="binding site" description="in other chain" evidence="14">
    <location>
        <begin position="192"/>
        <end position="193"/>
    </location>
    <ligand>
        <name>substrate</name>
        <note>ligand shared between dimeric partners</note>
    </ligand>
</feature>
<evidence type="ECO:0000256" key="8">
    <source>
        <dbReference type="ARBA" id="ARBA00023002"/>
    </source>
</evidence>
<dbReference type="NCBIfam" id="TIGR00873">
    <property type="entry name" value="gnd"/>
    <property type="match status" value="1"/>
</dbReference>
<dbReference type="PIRSF" id="PIRSF000109">
    <property type="entry name" value="6PGD"/>
    <property type="match status" value="1"/>
</dbReference>
<evidence type="ECO:0000256" key="3">
    <source>
        <dbReference type="ARBA" id="ARBA00008419"/>
    </source>
</evidence>
<feature type="binding site" description="in other chain" evidence="14">
    <location>
        <begin position="133"/>
        <end position="135"/>
    </location>
    <ligand>
        <name>substrate</name>
        <note>ligand shared between dimeric partners</note>
    </ligand>
</feature>
<comment type="pathway">
    <text evidence="2 12 15">Carbohydrate degradation; pentose phosphate pathway; D-ribulose 5-phosphate from D-glucose 6-phosphate (oxidative stage): step 3/3.</text>
</comment>
<evidence type="ECO:0000256" key="13">
    <source>
        <dbReference type="PIRSR" id="PIRSR000109-1"/>
    </source>
</evidence>
<dbReference type="InterPro" id="IPR013328">
    <property type="entry name" value="6PGD_dom2"/>
</dbReference>
<comment type="similarity">
    <text evidence="3 12 15">Belongs to the 6-phosphogluconate dehydrogenase family.</text>
</comment>
<gene>
    <name evidence="17" type="ORF">CTAYLR_005273</name>
</gene>
<keyword evidence="9 15" id="KW-0311">Gluconate utilization</keyword>
<comment type="caution">
    <text evidence="17">The sequence shown here is derived from an EMBL/GenBank/DDBJ whole genome shotgun (WGS) entry which is preliminary data.</text>
</comment>
<evidence type="ECO:0000256" key="6">
    <source>
        <dbReference type="ARBA" id="ARBA00018193"/>
    </source>
</evidence>
<dbReference type="PANTHER" id="PTHR11811">
    <property type="entry name" value="6-PHOSPHOGLUCONATE DEHYDROGENASE"/>
    <property type="match status" value="1"/>
</dbReference>
<dbReference type="Pfam" id="PF03446">
    <property type="entry name" value="NAD_binding_2"/>
    <property type="match status" value="1"/>
</dbReference>
<reference evidence="17" key="1">
    <citation type="submission" date="2023-01" db="EMBL/GenBank/DDBJ databases">
        <title>Metagenome sequencing of chrysophaentin producing Chrysophaeum taylorii.</title>
        <authorList>
            <person name="Davison J."/>
            <person name="Bewley C."/>
        </authorList>
    </citation>
    <scope>NUCLEOTIDE SEQUENCE</scope>
    <source>
        <strain evidence="17">NIES-1699</strain>
    </source>
</reference>
<evidence type="ECO:0000313" key="18">
    <source>
        <dbReference type="Proteomes" id="UP001230188"/>
    </source>
</evidence>
<dbReference type="Pfam" id="PF00393">
    <property type="entry name" value="6PGD"/>
    <property type="match status" value="1"/>
</dbReference>
<accession>A0AAD7XPK4</accession>
<evidence type="ECO:0000256" key="10">
    <source>
        <dbReference type="ARBA" id="ARBA00023126"/>
    </source>
</evidence>
<feature type="binding site" description="in other chain" evidence="14">
    <location>
        <position position="107"/>
    </location>
    <ligand>
        <name>substrate</name>
        <note>ligand shared between dimeric partners</note>
    </ligand>
</feature>
<dbReference type="FunFam" id="1.10.1040.10:FF:000032">
    <property type="entry name" value="6-phosphogluconate dehydrogenase, decarboxylating"/>
    <property type="match status" value="1"/>
</dbReference>
<comment type="catalytic activity">
    <reaction evidence="11 12 15">
        <text>6-phospho-D-gluconate + NADP(+) = D-ribulose 5-phosphate + CO2 + NADPH</text>
        <dbReference type="Rhea" id="RHEA:10116"/>
        <dbReference type="ChEBI" id="CHEBI:16526"/>
        <dbReference type="ChEBI" id="CHEBI:57783"/>
        <dbReference type="ChEBI" id="CHEBI:58121"/>
        <dbReference type="ChEBI" id="CHEBI:58349"/>
        <dbReference type="ChEBI" id="CHEBI:58759"/>
        <dbReference type="EC" id="1.1.1.44"/>
    </reaction>
</comment>
<keyword evidence="10 12" id="KW-0570">Pentose shunt</keyword>
<dbReference type="AlphaFoldDB" id="A0AAD7XPK4"/>
<comment type="function">
    <text evidence="1 12">Catalyzes the oxidative decarboxylation of 6-phosphogluconate to ribulose 5-phosphate and CO(2), with concomitant reduction of NADP to NADPH.</text>
</comment>
<sequence length="497" mass="52369">MAAASIGVVGLGVMGSSLSLNLAEKTREVVAGFDLSAEKGAATEARAATEGLAELFASYSELGRFVGALAVPRRIVLLVPAGPPVDACLRDLGELLEPGDVVVDGGNEWYENTERRERELAAKGIHYMGCGISGGAEGARHGPALMVGGPRDAWDLVSGPLVSIAAKAPTDGKPCVSYCGKGGAGNYVKMVHNGIEYGDMQLIGEAYALLRASGRSNENISALFRRWNAVDHPLRSFLIEITAKILVVEDDDDGSPLVDRVLDRTGSKGTGKWTVKDAADLGVPAPTVSAALEARYVSSLKDLRLKASEILGTPKTAPSFTDIQLEDALVCSKICSYAQGLALLEAAATKHGWDLRLADVLEGWRGGCIIRANLLVDFHAAVANDPDFDNLLLAPEIAAILEARHLGWRALVSAAITNGVPVPAMANSLAYYDALRSPRLLSAALTQAQRDCFGGHTYNRTDEAPTLAFTSDWLALAAKKQLPDDDDDDDHGGGASA</sequence>
<keyword evidence="8 12" id="KW-0560">Oxidoreductase</keyword>
<evidence type="ECO:0000256" key="12">
    <source>
        <dbReference type="PIRNR" id="PIRNR000109"/>
    </source>
</evidence>
<dbReference type="GO" id="GO:0006098">
    <property type="term" value="P:pentose-phosphate shunt"/>
    <property type="evidence" value="ECO:0007669"/>
    <property type="project" value="UniProtKB-KW"/>
</dbReference>
<dbReference type="Gene3D" id="1.20.5.320">
    <property type="entry name" value="6-Phosphogluconate Dehydrogenase, domain 3"/>
    <property type="match status" value="1"/>
</dbReference>
<evidence type="ECO:0000313" key="17">
    <source>
        <dbReference type="EMBL" id="KAJ8608914.1"/>
    </source>
</evidence>
<proteinExistence type="inferred from homology"/>
<evidence type="ECO:0000256" key="15">
    <source>
        <dbReference type="RuleBase" id="RU000485"/>
    </source>
</evidence>
<evidence type="ECO:0000256" key="1">
    <source>
        <dbReference type="ARBA" id="ARBA00002526"/>
    </source>
</evidence>
<dbReference type="InterPro" id="IPR006114">
    <property type="entry name" value="6PGDH_C"/>
</dbReference>
<dbReference type="Proteomes" id="UP001230188">
    <property type="component" value="Unassembled WGS sequence"/>
</dbReference>
<comment type="subunit">
    <text evidence="4 12">Homodimer.</text>
</comment>
<feature type="binding site" evidence="14">
    <location>
        <position position="450"/>
    </location>
    <ligand>
        <name>substrate</name>
        <note>ligand shared between dimeric partners</note>
    </ligand>
</feature>
<dbReference type="NCBIfam" id="NF006765">
    <property type="entry name" value="PRK09287.1"/>
    <property type="match status" value="1"/>
</dbReference>
<evidence type="ECO:0000256" key="4">
    <source>
        <dbReference type="ARBA" id="ARBA00011738"/>
    </source>
</evidence>
<dbReference type="InterPro" id="IPR036291">
    <property type="entry name" value="NAD(P)-bd_dom_sf"/>
</dbReference>
<dbReference type="InterPro" id="IPR006184">
    <property type="entry name" value="6PGdom_BS"/>
</dbReference>
<dbReference type="GO" id="GO:0004616">
    <property type="term" value="F:phosphogluconate dehydrogenase (decarboxylating) activity"/>
    <property type="evidence" value="ECO:0007669"/>
    <property type="project" value="UniProtKB-EC"/>
</dbReference>
<protein>
    <recommendedName>
        <fullName evidence="6 12">6-phosphogluconate dehydrogenase, decarboxylating</fullName>
        <ecNumber evidence="5 12">1.1.1.44</ecNumber>
    </recommendedName>
</protein>
<dbReference type="PRINTS" id="PR00076">
    <property type="entry name" value="6PGDHDRGNASE"/>
</dbReference>
<name>A0AAD7XPK4_9STRA</name>
<dbReference type="InterPro" id="IPR006183">
    <property type="entry name" value="Pgluconate_DH"/>
</dbReference>
<dbReference type="InterPro" id="IPR006113">
    <property type="entry name" value="6PGDH_Gnd/GntZ"/>
</dbReference>
<dbReference type="InterPro" id="IPR006115">
    <property type="entry name" value="6PGDH_NADP-bd"/>
</dbReference>
<evidence type="ECO:0000256" key="14">
    <source>
        <dbReference type="PIRSR" id="PIRSR000109-2"/>
    </source>
</evidence>
<evidence type="ECO:0000256" key="9">
    <source>
        <dbReference type="ARBA" id="ARBA00023064"/>
    </source>
</evidence>
<dbReference type="EMBL" id="JAQMWT010000157">
    <property type="protein sequence ID" value="KAJ8608914.1"/>
    <property type="molecule type" value="Genomic_DNA"/>
</dbReference>
<evidence type="ECO:0000259" key="16">
    <source>
        <dbReference type="SMART" id="SM01350"/>
    </source>
</evidence>
<evidence type="ECO:0000256" key="2">
    <source>
        <dbReference type="ARBA" id="ARBA00004874"/>
    </source>
</evidence>
<dbReference type="PROSITE" id="PS00461">
    <property type="entry name" value="6PGD"/>
    <property type="match status" value="1"/>
</dbReference>
<dbReference type="GO" id="GO:0019521">
    <property type="term" value="P:D-gluconate metabolic process"/>
    <property type="evidence" value="ECO:0007669"/>
    <property type="project" value="UniProtKB-KW"/>
</dbReference>
<evidence type="ECO:0000256" key="7">
    <source>
        <dbReference type="ARBA" id="ARBA00022857"/>
    </source>
</evidence>
<feature type="active site" description="Proton donor" evidence="13">
    <location>
        <position position="196"/>
    </location>
</feature>
<keyword evidence="18" id="KW-1185">Reference proteome</keyword>
<feature type="domain" description="6-phosphogluconate dehydrogenase C-terminal" evidence="16">
    <location>
        <begin position="185"/>
        <end position="474"/>
    </location>
</feature>
<evidence type="ECO:0000256" key="11">
    <source>
        <dbReference type="ARBA" id="ARBA00048640"/>
    </source>
</evidence>
<feature type="active site" description="Proton acceptor" evidence="13">
    <location>
        <position position="189"/>
    </location>
</feature>
<feature type="binding site" evidence="14">
    <location>
        <position position="456"/>
    </location>
    <ligand>
        <name>substrate</name>
        <note>ligand shared between dimeric partners</note>
    </ligand>
</feature>
<evidence type="ECO:0000256" key="5">
    <source>
        <dbReference type="ARBA" id="ARBA00013011"/>
    </source>
</evidence>
<dbReference type="EC" id="1.1.1.44" evidence="5 12"/>
<dbReference type="GO" id="GO:0050661">
    <property type="term" value="F:NADP binding"/>
    <property type="evidence" value="ECO:0007669"/>
    <property type="project" value="InterPro"/>
</dbReference>